<protein>
    <submittedName>
        <fullName evidence="2">Uncharacterized protein</fullName>
    </submittedName>
</protein>
<dbReference type="InterPro" id="IPR040442">
    <property type="entry name" value="Pyrv_kinase-like_dom_sf"/>
</dbReference>
<proteinExistence type="predicted"/>
<dbReference type="Gene3D" id="3.20.20.60">
    <property type="entry name" value="Phosphoenolpyruvate-binding domains"/>
    <property type="match status" value="1"/>
</dbReference>
<evidence type="ECO:0000313" key="3">
    <source>
        <dbReference type="Proteomes" id="UP001160334"/>
    </source>
</evidence>
<gene>
    <name evidence="2" type="ORF">M2280_001998</name>
</gene>
<reference evidence="2 3" key="1">
    <citation type="submission" date="2023-04" db="EMBL/GenBank/DDBJ databases">
        <title>Forest soil microbial communities from Buena Vista Peninsula, Colon Province, Panama.</title>
        <authorList>
            <person name="Bouskill N."/>
        </authorList>
    </citation>
    <scope>NUCLEOTIDE SEQUENCE [LARGE SCALE GENOMIC DNA]</scope>
    <source>
        <strain evidence="2 3">CFH S0262</strain>
    </source>
</reference>
<comment type="caution">
    <text evidence="2">The sequence shown here is derived from an EMBL/GenBank/DDBJ whole genome shotgun (WGS) entry which is preliminary data.</text>
</comment>
<dbReference type="RefSeq" id="WP_280760126.1">
    <property type="nucleotide sequence ID" value="NZ_JARXVC010000004.1"/>
</dbReference>
<keyword evidence="3" id="KW-1185">Reference proteome</keyword>
<evidence type="ECO:0000256" key="1">
    <source>
        <dbReference type="SAM" id="MobiDB-lite"/>
    </source>
</evidence>
<feature type="region of interest" description="Disordered" evidence="1">
    <location>
        <begin position="39"/>
        <end position="72"/>
    </location>
</feature>
<dbReference type="EMBL" id="JARXVC010000004">
    <property type="protein sequence ID" value="MDH6280785.1"/>
    <property type="molecule type" value="Genomic_DNA"/>
</dbReference>
<accession>A0ABT6M8Z7</accession>
<sequence length="72" mass="7745">MTGKLCLHDRQVEVVNHALSPGANEIDWANTVIAQIGEDGSGIKDGSDRPRRRSPCIIAPPTIGEHPSKMVT</sequence>
<name>A0ABT6M8Z7_9NOCA</name>
<dbReference type="Proteomes" id="UP001160334">
    <property type="component" value="Unassembled WGS sequence"/>
</dbReference>
<evidence type="ECO:0000313" key="2">
    <source>
        <dbReference type="EMBL" id="MDH6280785.1"/>
    </source>
</evidence>
<organism evidence="2 3">
    <name type="scientific">Prescottella agglutinans</name>
    <dbReference type="NCBI Taxonomy" id="1644129"/>
    <lineage>
        <taxon>Bacteria</taxon>
        <taxon>Bacillati</taxon>
        <taxon>Actinomycetota</taxon>
        <taxon>Actinomycetes</taxon>
        <taxon>Mycobacteriales</taxon>
        <taxon>Nocardiaceae</taxon>
        <taxon>Prescottella</taxon>
    </lineage>
</organism>